<dbReference type="Gramene" id="FCD_00008736-RA">
    <property type="protein sequence ID" value="FCD_00008736-RA:cds"/>
    <property type="gene ID" value="FCD_00008736"/>
</dbReference>
<dbReference type="Proteomes" id="UP001187192">
    <property type="component" value="Unassembled WGS sequence"/>
</dbReference>
<dbReference type="EMBL" id="BTGU01000002">
    <property type="protein sequence ID" value="GMN29503.1"/>
    <property type="molecule type" value="Genomic_DNA"/>
</dbReference>
<dbReference type="AlphaFoldDB" id="A0AA87ZMT9"/>
<accession>A0AA87ZMT9</accession>
<evidence type="ECO:0000313" key="3">
    <source>
        <dbReference type="Proteomes" id="UP001187192"/>
    </source>
</evidence>
<organism evidence="2 3">
    <name type="scientific">Ficus carica</name>
    <name type="common">Common fig</name>
    <dbReference type="NCBI Taxonomy" id="3494"/>
    <lineage>
        <taxon>Eukaryota</taxon>
        <taxon>Viridiplantae</taxon>
        <taxon>Streptophyta</taxon>
        <taxon>Embryophyta</taxon>
        <taxon>Tracheophyta</taxon>
        <taxon>Spermatophyta</taxon>
        <taxon>Magnoliopsida</taxon>
        <taxon>eudicotyledons</taxon>
        <taxon>Gunneridae</taxon>
        <taxon>Pentapetalae</taxon>
        <taxon>rosids</taxon>
        <taxon>fabids</taxon>
        <taxon>Rosales</taxon>
        <taxon>Moraceae</taxon>
        <taxon>Ficeae</taxon>
        <taxon>Ficus</taxon>
    </lineage>
</organism>
<comment type="caution">
    <text evidence="2">The sequence shown here is derived from an EMBL/GenBank/DDBJ whole genome shotgun (WGS) entry which is preliminary data.</text>
</comment>
<keyword evidence="3" id="KW-1185">Reference proteome</keyword>
<gene>
    <name evidence="2" type="ORF">TIFTF001_002456</name>
</gene>
<evidence type="ECO:0000256" key="1">
    <source>
        <dbReference type="SAM" id="MobiDB-lite"/>
    </source>
</evidence>
<proteinExistence type="predicted"/>
<sequence>MISTHRRSNGALLDLESISSECSRIASYERLPSDDRKACRSVTEKRSAKKKIGALGIIILSKVLSFAKDENNHNHNNKKTTTTGKKRRSTWLPDPERRWPVQGW</sequence>
<protein>
    <submittedName>
        <fullName evidence="2">Uncharacterized protein</fullName>
    </submittedName>
</protein>
<feature type="compositionally biased region" description="Basic and acidic residues" evidence="1">
    <location>
        <begin position="94"/>
        <end position="104"/>
    </location>
</feature>
<name>A0AA87ZMT9_FICCA</name>
<feature type="region of interest" description="Disordered" evidence="1">
    <location>
        <begin position="70"/>
        <end position="104"/>
    </location>
</feature>
<evidence type="ECO:0000313" key="2">
    <source>
        <dbReference type="EMBL" id="GMN29503.1"/>
    </source>
</evidence>
<reference evidence="2" key="1">
    <citation type="submission" date="2023-07" db="EMBL/GenBank/DDBJ databases">
        <title>draft genome sequence of fig (Ficus carica).</title>
        <authorList>
            <person name="Takahashi T."/>
            <person name="Nishimura K."/>
        </authorList>
    </citation>
    <scope>NUCLEOTIDE SEQUENCE</scope>
</reference>